<reference evidence="2 3" key="1">
    <citation type="submission" date="2016-10" db="EMBL/GenBank/DDBJ databases">
        <title>The genome of Paramicrosporidium saccamoebae is the missing link in understanding Cryptomycota and Microsporidia evolution.</title>
        <authorList>
            <person name="Quandt C.A."/>
            <person name="Beaudet D."/>
            <person name="Corsaro D."/>
            <person name="Michel R."/>
            <person name="Corradi N."/>
            <person name="James T."/>
        </authorList>
    </citation>
    <scope>NUCLEOTIDE SEQUENCE [LARGE SCALE GENOMIC DNA]</scope>
    <source>
        <strain evidence="2 3">KSL3</strain>
    </source>
</reference>
<proteinExistence type="predicted"/>
<evidence type="ECO:0000256" key="1">
    <source>
        <dbReference type="SAM" id="MobiDB-lite"/>
    </source>
</evidence>
<dbReference type="AlphaFoldDB" id="A0A2H9TMH6"/>
<evidence type="ECO:0000313" key="2">
    <source>
        <dbReference type="EMBL" id="PJF18936.1"/>
    </source>
</evidence>
<accession>A0A2H9TMH6</accession>
<evidence type="ECO:0000313" key="3">
    <source>
        <dbReference type="Proteomes" id="UP000240830"/>
    </source>
</evidence>
<organism evidence="2 3">
    <name type="scientific">Paramicrosporidium saccamoebae</name>
    <dbReference type="NCBI Taxonomy" id="1246581"/>
    <lineage>
        <taxon>Eukaryota</taxon>
        <taxon>Fungi</taxon>
        <taxon>Fungi incertae sedis</taxon>
        <taxon>Cryptomycota</taxon>
        <taxon>Cryptomycota incertae sedis</taxon>
        <taxon>Paramicrosporidium</taxon>
    </lineage>
</organism>
<feature type="region of interest" description="Disordered" evidence="1">
    <location>
        <begin position="625"/>
        <end position="652"/>
    </location>
</feature>
<gene>
    <name evidence="2" type="ORF">PSACC_01259</name>
</gene>
<dbReference type="Proteomes" id="UP000240830">
    <property type="component" value="Unassembled WGS sequence"/>
</dbReference>
<comment type="caution">
    <text evidence="2">The sequence shown here is derived from an EMBL/GenBank/DDBJ whole genome shotgun (WGS) entry which is preliminary data.</text>
</comment>
<sequence length="934" mass="104425">MEQVISIDVVHVRPPLIVCHFNGIHLEIPTATNNLSPAVDALIVKEEMRHLPVHYKGTVTGLMEGGYIIDDGRRVLSSRHLQIGMEWTFYNLVCLFASEEVLVECPIFTGSLIPVSLSGRRQELRTLLKGIVSSSYFDDESKYQRLCRRLAGDDHVKHFLDHSTTGSCVFCTAPWEFHTVASCTAGPESRLTGLLLGKLEICAKTGRLYLRDSTGQIVIYSTQSMASFVDHLVLVSDSVLVAETVEDISLRYIIAKKITAVSLLTKDTTLLDRFDLLIIKDVGMPILLDSNKPMVVAIDAYHFGTLQTHRLEMRKQQSIELSMSASCPVQAGDIILRREDMFWVLFYEADVSLESKQAKISFHTPHLVSIVCSSVAADYLAQSQTLLRQDSLKVTVESKTFRKGSEIGLKSASNIRTPFFAAHAIGIPGSKHLCVTVRTATDKMQLVMKPNANYLYPMCLVPGAVIEISNVKSTVIGGGVDGSTIHSSKVRMLTPTTRTNIRLVGYDPDYQPSSSFPLRFLYELASDSALEDIAVMGKFFRFLSFRVTGHCIKCRNVIQSRRCIVHGVTPVNYTVEIVHLFTDNTWNCEMVIADHKLMVMDWDAIFDLSLDGPVEYVEGQSIGGHQTHKQLTSESQSNNPPANNPPTNNPLINTQQYNEMSRLPELLMPLKSNVLFIRDYTVKAKVTSSTRRLPRLQAIEIEPVDYVEQTRRLFAFLDSTDKSCPTMQYILMKPCILLSWLVSIPLCVSTAVDLKIRFGADQLHLQKTATATTVTVGVSGHRLPYALLWDDQHPTRVKVAVGRRRTVIQMDQPDDKLYRFLLTMRSQSLPFYRLLKLLIAPPSPPQLLLPLPLHNAIRSIPSAMQILVGTTLDSFETTQVRCLVPEVVDRNLTTEGSFQQKNGRHRDVIRAALLDGNVIVRVLMASDPALPILH</sequence>
<dbReference type="EMBL" id="MTSL01000095">
    <property type="protein sequence ID" value="PJF18936.1"/>
    <property type="molecule type" value="Genomic_DNA"/>
</dbReference>
<keyword evidence="3" id="KW-1185">Reference proteome</keyword>
<name>A0A2H9TMH6_9FUNG</name>
<protein>
    <submittedName>
        <fullName evidence="2">Uncharacterized protein</fullName>
    </submittedName>
</protein>